<accession>A0AAD2CGL1</accession>
<evidence type="ECO:0000313" key="5">
    <source>
        <dbReference type="Proteomes" id="UP001295423"/>
    </source>
</evidence>
<dbReference type="SUPFAM" id="SSF48403">
    <property type="entry name" value="Ankyrin repeat"/>
    <property type="match status" value="1"/>
</dbReference>
<evidence type="ECO:0000313" key="4">
    <source>
        <dbReference type="EMBL" id="CAJ1933410.1"/>
    </source>
</evidence>
<dbReference type="SMART" id="SM00248">
    <property type="entry name" value="ANK"/>
    <property type="match status" value="2"/>
</dbReference>
<reference evidence="4" key="1">
    <citation type="submission" date="2023-08" db="EMBL/GenBank/DDBJ databases">
        <authorList>
            <person name="Audoor S."/>
            <person name="Bilcke G."/>
        </authorList>
    </citation>
    <scope>NUCLEOTIDE SEQUENCE</scope>
</reference>
<dbReference type="AlphaFoldDB" id="A0AAD2CGL1"/>
<dbReference type="InterPro" id="IPR002110">
    <property type="entry name" value="Ankyrin_rpt"/>
</dbReference>
<dbReference type="Gene3D" id="1.25.40.20">
    <property type="entry name" value="Ankyrin repeat-containing domain"/>
    <property type="match status" value="1"/>
</dbReference>
<evidence type="ECO:0000256" key="1">
    <source>
        <dbReference type="ARBA" id="ARBA00022737"/>
    </source>
</evidence>
<keyword evidence="5" id="KW-1185">Reference proteome</keyword>
<gene>
    <name evidence="4" type="ORF">CYCCA115_LOCUS3295</name>
</gene>
<proteinExistence type="predicted"/>
<evidence type="ECO:0000256" key="2">
    <source>
        <dbReference type="ARBA" id="ARBA00023043"/>
    </source>
</evidence>
<dbReference type="InterPro" id="IPR036770">
    <property type="entry name" value="Ankyrin_rpt-contain_sf"/>
</dbReference>
<feature type="repeat" description="ANK" evidence="3">
    <location>
        <begin position="10"/>
        <end position="42"/>
    </location>
</feature>
<dbReference type="Proteomes" id="UP001295423">
    <property type="component" value="Unassembled WGS sequence"/>
</dbReference>
<dbReference type="Pfam" id="PF12796">
    <property type="entry name" value="Ank_2"/>
    <property type="match status" value="1"/>
</dbReference>
<feature type="repeat" description="ANK" evidence="3">
    <location>
        <begin position="43"/>
        <end position="75"/>
    </location>
</feature>
<dbReference type="PANTHER" id="PTHR24171">
    <property type="entry name" value="ANKYRIN REPEAT DOMAIN-CONTAINING PROTEIN 39-RELATED"/>
    <property type="match status" value="1"/>
</dbReference>
<evidence type="ECO:0000256" key="3">
    <source>
        <dbReference type="PROSITE-ProRule" id="PRU00023"/>
    </source>
</evidence>
<name>A0AAD2CGL1_9STRA</name>
<keyword evidence="1" id="KW-0677">Repeat</keyword>
<organism evidence="4 5">
    <name type="scientific">Cylindrotheca closterium</name>
    <dbReference type="NCBI Taxonomy" id="2856"/>
    <lineage>
        <taxon>Eukaryota</taxon>
        <taxon>Sar</taxon>
        <taxon>Stramenopiles</taxon>
        <taxon>Ochrophyta</taxon>
        <taxon>Bacillariophyta</taxon>
        <taxon>Bacillariophyceae</taxon>
        <taxon>Bacillariophycidae</taxon>
        <taxon>Bacillariales</taxon>
        <taxon>Bacillariaceae</taxon>
        <taxon>Cylindrotheca</taxon>
    </lineage>
</organism>
<sequence>MADIQATTNERQTSLHAASSEGRVQMAEFLLDHGCDMEAKDADGHTPLRTACESNNFQVAALLADRGANAHDNEWTVFDLAEQHGTLDLLFSAIRQNPWLCQK</sequence>
<dbReference type="PROSITE" id="PS50088">
    <property type="entry name" value="ANK_REPEAT"/>
    <property type="match status" value="2"/>
</dbReference>
<dbReference type="PROSITE" id="PS50297">
    <property type="entry name" value="ANK_REP_REGION"/>
    <property type="match status" value="2"/>
</dbReference>
<keyword evidence="2 3" id="KW-0040">ANK repeat</keyword>
<protein>
    <submittedName>
        <fullName evidence="4">Uncharacterized protein</fullName>
    </submittedName>
</protein>
<comment type="caution">
    <text evidence="4">The sequence shown here is derived from an EMBL/GenBank/DDBJ whole genome shotgun (WGS) entry which is preliminary data.</text>
</comment>
<dbReference type="EMBL" id="CAKOGP040000269">
    <property type="protein sequence ID" value="CAJ1933410.1"/>
    <property type="molecule type" value="Genomic_DNA"/>
</dbReference>